<dbReference type="Pfam" id="PF06258">
    <property type="entry name" value="Mito_fiss_Elm1"/>
    <property type="match status" value="1"/>
</dbReference>
<dbReference type="Proteomes" id="UP000317243">
    <property type="component" value="Unassembled WGS sequence"/>
</dbReference>
<reference evidence="2 3" key="1">
    <citation type="submission" date="2019-02" db="EMBL/GenBank/DDBJ databases">
        <title>Deep-cultivation of Planctomycetes and their phenomic and genomic characterization uncovers novel biology.</title>
        <authorList>
            <person name="Wiegand S."/>
            <person name="Jogler M."/>
            <person name="Boedeker C."/>
            <person name="Pinto D."/>
            <person name="Vollmers J."/>
            <person name="Rivas-Marin E."/>
            <person name="Kohn T."/>
            <person name="Peeters S.H."/>
            <person name="Heuer A."/>
            <person name="Rast P."/>
            <person name="Oberbeckmann S."/>
            <person name="Bunk B."/>
            <person name="Jeske O."/>
            <person name="Meyerdierks A."/>
            <person name="Storesund J.E."/>
            <person name="Kallscheuer N."/>
            <person name="Luecker S."/>
            <person name="Lage O.M."/>
            <person name="Pohl T."/>
            <person name="Merkel B.J."/>
            <person name="Hornburger P."/>
            <person name="Mueller R.-W."/>
            <person name="Bruemmer F."/>
            <person name="Labrenz M."/>
            <person name="Spormann A.M."/>
            <person name="Op Den Camp H."/>
            <person name="Overmann J."/>
            <person name="Amann R."/>
            <person name="Jetten M.S.M."/>
            <person name="Mascher T."/>
            <person name="Medema M.H."/>
            <person name="Devos D.P."/>
            <person name="Kaster A.-K."/>
            <person name="Ovreas L."/>
            <person name="Rohde M."/>
            <person name="Galperin M.Y."/>
            <person name="Jogler C."/>
        </authorList>
    </citation>
    <scope>NUCLEOTIDE SEQUENCE [LARGE SCALE GENOMIC DNA]</scope>
    <source>
        <strain evidence="2 3">KOR42</strain>
    </source>
</reference>
<dbReference type="EMBL" id="SIHI01000003">
    <property type="protein sequence ID" value="TWT55580.1"/>
    <property type="molecule type" value="Genomic_DNA"/>
</dbReference>
<gene>
    <name evidence="2" type="ORF">KOR42_27070</name>
</gene>
<accession>A0A5C5WYD0</accession>
<evidence type="ECO:0000256" key="1">
    <source>
        <dbReference type="SAM" id="MobiDB-lite"/>
    </source>
</evidence>
<sequence>MESEAASSETTEFTTLPCDSQARIIALHNGKIGNDTHVLAIASLVAEQIRGEVEVVDVKFRAPVLAWGLRRALRSQIVERLMQYPRVWNWIWRIAFRGEFPHGRPPLLVCGTLGRGEIPNAILSRFWNCHSIHIGRPCRVDSTEFSLVITPQGVEPETGEVQLPVAPTQVSLNTLDEAGERFREDVEIPSRVWAMLIGGDGGGYRWSERDWERLADGINALASKYNIQWVLTTSRRTGTRAEATLKSRISPDSIAYAVWYAENPQRIMSAYLGASERIFATEESISMLSEAIVSRRPVYALTPDRAPKRTKAHIFARHQSEEGRLIRLTTEEFSTPSSRIEDLSEFQPLDQRWEETVLLHLRSRCPDLFTNDAIPQSEIEPREKPAGASDSQQAERSSENQERGDVSSAA</sequence>
<keyword evidence="3" id="KW-1185">Reference proteome</keyword>
<name>A0A5C5WYD0_9PLAN</name>
<feature type="compositionally biased region" description="Basic and acidic residues" evidence="1">
    <location>
        <begin position="396"/>
        <end position="410"/>
    </location>
</feature>
<proteinExistence type="predicted"/>
<dbReference type="OrthoDB" id="1865at2"/>
<evidence type="ECO:0000313" key="3">
    <source>
        <dbReference type="Proteomes" id="UP000317243"/>
    </source>
</evidence>
<feature type="region of interest" description="Disordered" evidence="1">
    <location>
        <begin position="372"/>
        <end position="410"/>
    </location>
</feature>
<protein>
    <recommendedName>
        <fullName evidence="4">Nucleoside-diphosphate sugar epimerase</fullName>
    </recommendedName>
</protein>
<evidence type="ECO:0008006" key="4">
    <source>
        <dbReference type="Google" id="ProtNLM"/>
    </source>
</evidence>
<comment type="caution">
    <text evidence="2">The sequence shown here is derived from an EMBL/GenBank/DDBJ whole genome shotgun (WGS) entry which is preliminary data.</text>
</comment>
<evidence type="ECO:0000313" key="2">
    <source>
        <dbReference type="EMBL" id="TWT55580.1"/>
    </source>
</evidence>
<dbReference type="InterPro" id="IPR009367">
    <property type="entry name" value="Elm1-like"/>
</dbReference>
<dbReference type="AlphaFoldDB" id="A0A5C5WYD0"/>
<organism evidence="2 3">
    <name type="scientific">Thalassoglobus neptunius</name>
    <dbReference type="NCBI Taxonomy" id="1938619"/>
    <lineage>
        <taxon>Bacteria</taxon>
        <taxon>Pseudomonadati</taxon>
        <taxon>Planctomycetota</taxon>
        <taxon>Planctomycetia</taxon>
        <taxon>Planctomycetales</taxon>
        <taxon>Planctomycetaceae</taxon>
        <taxon>Thalassoglobus</taxon>
    </lineage>
</organism>
<dbReference type="RefSeq" id="WP_146510229.1">
    <property type="nucleotide sequence ID" value="NZ_SIHI01000003.1"/>
</dbReference>